<evidence type="ECO:0000256" key="1">
    <source>
        <dbReference type="SAM" id="Phobius"/>
    </source>
</evidence>
<dbReference type="OrthoDB" id="1630871at2"/>
<keyword evidence="3" id="KW-1185">Reference proteome</keyword>
<comment type="caution">
    <text evidence="2">The sequence shown here is derived from an EMBL/GenBank/DDBJ whole genome shotgun (WGS) entry which is preliminary data.</text>
</comment>
<name>A0A0L6JMH8_9FIRM</name>
<evidence type="ECO:0000313" key="2">
    <source>
        <dbReference type="EMBL" id="KNY27001.1"/>
    </source>
</evidence>
<dbReference type="EMBL" id="LGTC01000001">
    <property type="protein sequence ID" value="KNY27001.1"/>
    <property type="molecule type" value="Genomic_DNA"/>
</dbReference>
<sequence>MKLLKRVYKWIILSIILQILVLAYFNYDFLLKEHEIKATSYEVSDKTVEVEKKSVEIQQGATQLKVSYDGNHAAWLLSGKIHVYDLINKKSKDTIEDDSGDINYYRWLPDRNIVIYSVSSLKSGKVNVMTKDIETGNTHSYPAISGLAKNSEVTDIEFSLFTNLIYVKVQTSSTRARIYKFDIMDNLNYIMIFDSSSRIKEANLSDKLFYEDGKGRIMLWDGKRKSKNRVQIDGKASLIGLDAEDNLYIGNKDSEGKVNKLLYRKQDKESDSKWNEISLKAASDENDVIVTENGNVYLVNKPNKVVINLKNNAEIEYEGEFIEILDNYIVYSVNDKLIVDNID</sequence>
<accession>A0A0L6JMH8</accession>
<dbReference type="Proteomes" id="UP000036923">
    <property type="component" value="Unassembled WGS sequence"/>
</dbReference>
<evidence type="ECO:0008006" key="4">
    <source>
        <dbReference type="Google" id="ProtNLM"/>
    </source>
</evidence>
<dbReference type="AlphaFoldDB" id="A0A0L6JMH8"/>
<evidence type="ECO:0000313" key="3">
    <source>
        <dbReference type="Proteomes" id="UP000036923"/>
    </source>
</evidence>
<reference evidence="3" key="1">
    <citation type="submission" date="2015-07" db="EMBL/GenBank/DDBJ databases">
        <title>Near-Complete Genome Sequence of the Cellulolytic Bacterium Bacteroides (Pseudobacteroides) cellulosolvens ATCC 35603.</title>
        <authorList>
            <person name="Dassa B."/>
            <person name="Utturkar S.M."/>
            <person name="Klingeman D.M."/>
            <person name="Hurt R.A."/>
            <person name="Keller M."/>
            <person name="Xu J."/>
            <person name="Reddy Y.H.K."/>
            <person name="Borovok I."/>
            <person name="Grinberg I.R."/>
            <person name="Lamed R."/>
            <person name="Zhivin O."/>
            <person name="Bayer E.A."/>
            <person name="Brown S.D."/>
        </authorList>
    </citation>
    <scope>NUCLEOTIDE SEQUENCE [LARGE SCALE GENOMIC DNA]</scope>
    <source>
        <strain evidence="3">DSM 2933</strain>
    </source>
</reference>
<dbReference type="RefSeq" id="WP_036947377.1">
    <property type="nucleotide sequence ID" value="NZ_KN050765.1"/>
</dbReference>
<keyword evidence="1" id="KW-0812">Transmembrane</keyword>
<dbReference type="SUPFAM" id="SSF69322">
    <property type="entry name" value="Tricorn protease domain 2"/>
    <property type="match status" value="1"/>
</dbReference>
<keyword evidence="1" id="KW-0472">Membrane</keyword>
<protein>
    <recommendedName>
        <fullName evidence="4">Dipeptidylpeptidase IV N-terminal domain-containing protein</fullName>
    </recommendedName>
</protein>
<dbReference type="eggNOG" id="COG0823">
    <property type="taxonomic scope" value="Bacteria"/>
</dbReference>
<dbReference type="STRING" id="398512.Bccel_2266"/>
<dbReference type="InterPro" id="IPR015943">
    <property type="entry name" value="WD40/YVTN_repeat-like_dom_sf"/>
</dbReference>
<dbReference type="Gene3D" id="2.130.10.10">
    <property type="entry name" value="YVTN repeat-like/Quinoprotein amine dehydrogenase"/>
    <property type="match status" value="1"/>
</dbReference>
<gene>
    <name evidence="2" type="ORF">Bccel_2266</name>
</gene>
<organism evidence="2 3">
    <name type="scientific">Pseudobacteroides cellulosolvens ATCC 35603 = DSM 2933</name>
    <dbReference type="NCBI Taxonomy" id="398512"/>
    <lineage>
        <taxon>Bacteria</taxon>
        <taxon>Bacillati</taxon>
        <taxon>Bacillota</taxon>
        <taxon>Clostridia</taxon>
        <taxon>Eubacteriales</taxon>
        <taxon>Oscillospiraceae</taxon>
        <taxon>Pseudobacteroides</taxon>
    </lineage>
</organism>
<proteinExistence type="predicted"/>
<feature type="transmembrane region" description="Helical" evidence="1">
    <location>
        <begin position="7"/>
        <end position="27"/>
    </location>
</feature>
<keyword evidence="1" id="KW-1133">Transmembrane helix</keyword>